<proteinExistence type="predicted"/>
<sequence>EDKKIDDLPVLDRKVIQNIKDDENSKIVMFKVGNKSMNATNIANKIVDYPFNSERSVYPNILFRL</sequence>
<dbReference type="Proteomes" id="UP000789901">
    <property type="component" value="Unassembled WGS sequence"/>
</dbReference>
<name>A0ABN7X165_GIGMA</name>
<feature type="non-terminal residue" evidence="1">
    <location>
        <position position="1"/>
    </location>
</feature>
<evidence type="ECO:0000313" key="1">
    <source>
        <dbReference type="EMBL" id="CAG8845552.1"/>
    </source>
</evidence>
<protein>
    <submittedName>
        <fullName evidence="1">970_t:CDS:1</fullName>
    </submittedName>
</protein>
<comment type="caution">
    <text evidence="1">The sequence shown here is derived from an EMBL/GenBank/DDBJ whole genome shotgun (WGS) entry which is preliminary data.</text>
</comment>
<gene>
    <name evidence="1" type="ORF">GMARGA_LOCUS37702</name>
</gene>
<accession>A0ABN7X165</accession>
<dbReference type="EMBL" id="CAJVQB010079961">
    <property type="protein sequence ID" value="CAG8845552.1"/>
    <property type="molecule type" value="Genomic_DNA"/>
</dbReference>
<reference evidence="1 2" key="1">
    <citation type="submission" date="2021-06" db="EMBL/GenBank/DDBJ databases">
        <authorList>
            <person name="Kallberg Y."/>
            <person name="Tangrot J."/>
            <person name="Rosling A."/>
        </authorList>
    </citation>
    <scope>NUCLEOTIDE SEQUENCE [LARGE SCALE GENOMIC DNA]</scope>
    <source>
        <strain evidence="1 2">120-4 pot B 10/14</strain>
    </source>
</reference>
<keyword evidence="2" id="KW-1185">Reference proteome</keyword>
<evidence type="ECO:0000313" key="2">
    <source>
        <dbReference type="Proteomes" id="UP000789901"/>
    </source>
</evidence>
<organism evidence="1 2">
    <name type="scientific">Gigaspora margarita</name>
    <dbReference type="NCBI Taxonomy" id="4874"/>
    <lineage>
        <taxon>Eukaryota</taxon>
        <taxon>Fungi</taxon>
        <taxon>Fungi incertae sedis</taxon>
        <taxon>Mucoromycota</taxon>
        <taxon>Glomeromycotina</taxon>
        <taxon>Glomeromycetes</taxon>
        <taxon>Diversisporales</taxon>
        <taxon>Gigasporaceae</taxon>
        <taxon>Gigaspora</taxon>
    </lineage>
</organism>